<dbReference type="PANTHER" id="PTHR13593:SF127">
    <property type="entry name" value="PLC-LIKE PHOSPHODIESTERASES SUPERFAMILY PROTEIN"/>
    <property type="match status" value="1"/>
</dbReference>
<proteinExistence type="predicted"/>
<reference evidence="2 3" key="1">
    <citation type="journal article" date="2024" name="G3 (Bethesda)">
        <title>Genome assembly of Hibiscus sabdariffa L. provides insights into metabolisms of medicinal natural products.</title>
        <authorList>
            <person name="Kim T."/>
        </authorList>
    </citation>
    <scope>NUCLEOTIDE SEQUENCE [LARGE SCALE GENOMIC DNA]</scope>
    <source>
        <strain evidence="2">TK-2024</strain>
        <tissue evidence="2">Old leaves</tissue>
    </source>
</reference>
<protein>
    <recommendedName>
        <fullName evidence="4">PI-PLC X domain-containing protein</fullName>
    </recommendedName>
</protein>
<keyword evidence="1" id="KW-0732">Signal</keyword>
<comment type="caution">
    <text evidence="2">The sequence shown here is derived from an EMBL/GenBank/DDBJ whole genome shotgun (WGS) entry which is preliminary data.</text>
</comment>
<evidence type="ECO:0000313" key="2">
    <source>
        <dbReference type="EMBL" id="KAK8526070.1"/>
    </source>
</evidence>
<dbReference type="InterPro" id="IPR051057">
    <property type="entry name" value="PI-PLC_domain"/>
</dbReference>
<feature type="chain" id="PRO_5046576731" description="PI-PLC X domain-containing protein" evidence="1">
    <location>
        <begin position="28"/>
        <end position="371"/>
    </location>
</feature>
<dbReference type="Pfam" id="PF26178">
    <property type="entry name" value="PI-PLC_cat"/>
    <property type="match status" value="1"/>
</dbReference>
<dbReference type="InterPro" id="IPR017946">
    <property type="entry name" value="PLC-like_Pdiesterase_TIM-brl"/>
</dbReference>
<accession>A0ABR2CYG6</accession>
<dbReference type="PROSITE" id="PS50007">
    <property type="entry name" value="PIPLC_X_DOMAIN"/>
    <property type="match status" value="1"/>
</dbReference>
<dbReference type="PANTHER" id="PTHR13593">
    <property type="match status" value="1"/>
</dbReference>
<gene>
    <name evidence="2" type="ORF">V6N12_020551</name>
</gene>
<sequence>MEHPRNIPLILFAVLLITSSVITSTFACSNGQCQLGDGCSSDADCQTGLSCFSCPGAFEGSRCVRSTATNQFQINNSLPFNKYAFVTTHNSFANEEEPHHTGIRVTFVNQEDSVTKQLNNGVRALMLDTYEFRGVIWLCHSFGGKCHDFTAFWIAIDTLKQVEAFLSANPSEIVTLFLEDYVNTPKLLSKVFEDAGLMKYWFPVSSMPQNGQDWPLVKDMVANNQRLVVFTSKKSKQESDGIAYQWNYVVENQYGDDGEHPGECSQRDESAPLDDKTKSLVLINHFHTVPIKKLTCGDNSGTLLSMLDTCHGSAGNRWANFVAVNYYKRSEGGGVFQAVDKLNGQLICGCDDVHSCKPGSSPPTCSAIKCQ</sequence>
<dbReference type="Gene3D" id="3.20.20.190">
    <property type="entry name" value="Phosphatidylinositol (PI) phosphodiesterase"/>
    <property type="match status" value="1"/>
</dbReference>
<dbReference type="SUPFAM" id="SSF51695">
    <property type="entry name" value="PLC-like phosphodiesterases"/>
    <property type="match status" value="1"/>
</dbReference>
<dbReference type="CDD" id="cd08588">
    <property type="entry name" value="PI-PLCc_At5g67130_like"/>
    <property type="match status" value="1"/>
</dbReference>
<name>A0ABR2CYG6_9ROSI</name>
<dbReference type="PROSITE" id="PS51257">
    <property type="entry name" value="PROKAR_LIPOPROTEIN"/>
    <property type="match status" value="1"/>
</dbReference>
<feature type="signal peptide" evidence="1">
    <location>
        <begin position="1"/>
        <end position="27"/>
    </location>
</feature>
<evidence type="ECO:0000313" key="3">
    <source>
        <dbReference type="Proteomes" id="UP001472677"/>
    </source>
</evidence>
<evidence type="ECO:0008006" key="4">
    <source>
        <dbReference type="Google" id="ProtNLM"/>
    </source>
</evidence>
<evidence type="ECO:0000256" key="1">
    <source>
        <dbReference type="SAM" id="SignalP"/>
    </source>
</evidence>
<organism evidence="2 3">
    <name type="scientific">Hibiscus sabdariffa</name>
    <name type="common">roselle</name>
    <dbReference type="NCBI Taxonomy" id="183260"/>
    <lineage>
        <taxon>Eukaryota</taxon>
        <taxon>Viridiplantae</taxon>
        <taxon>Streptophyta</taxon>
        <taxon>Embryophyta</taxon>
        <taxon>Tracheophyta</taxon>
        <taxon>Spermatophyta</taxon>
        <taxon>Magnoliopsida</taxon>
        <taxon>eudicotyledons</taxon>
        <taxon>Gunneridae</taxon>
        <taxon>Pentapetalae</taxon>
        <taxon>rosids</taxon>
        <taxon>malvids</taxon>
        <taxon>Malvales</taxon>
        <taxon>Malvaceae</taxon>
        <taxon>Malvoideae</taxon>
        <taxon>Hibiscus</taxon>
    </lineage>
</organism>
<keyword evidence="3" id="KW-1185">Reference proteome</keyword>
<dbReference type="EMBL" id="JBBPBM010000039">
    <property type="protein sequence ID" value="KAK8526070.1"/>
    <property type="molecule type" value="Genomic_DNA"/>
</dbReference>
<dbReference type="Proteomes" id="UP001472677">
    <property type="component" value="Unassembled WGS sequence"/>
</dbReference>